<keyword evidence="2 8" id="KW-0863">Zinc-finger</keyword>
<dbReference type="InterPro" id="IPR045174">
    <property type="entry name" value="Dof"/>
</dbReference>
<name>A0A7N0SXL5_KALFE</name>
<evidence type="ECO:0000256" key="5">
    <source>
        <dbReference type="ARBA" id="ARBA00023125"/>
    </source>
</evidence>
<evidence type="ECO:0000256" key="7">
    <source>
        <dbReference type="ARBA" id="ARBA00023242"/>
    </source>
</evidence>
<evidence type="ECO:0000313" key="13">
    <source>
        <dbReference type="Proteomes" id="UP000594263"/>
    </source>
</evidence>
<evidence type="ECO:0000259" key="11">
    <source>
        <dbReference type="PROSITE" id="PS50884"/>
    </source>
</evidence>
<keyword evidence="5 8" id="KW-0238">DNA-binding</keyword>
<evidence type="ECO:0000256" key="2">
    <source>
        <dbReference type="ARBA" id="ARBA00022771"/>
    </source>
</evidence>
<evidence type="ECO:0000256" key="3">
    <source>
        <dbReference type="ARBA" id="ARBA00022833"/>
    </source>
</evidence>
<keyword evidence="3 9" id="KW-0862">Zinc</keyword>
<dbReference type="GO" id="GO:0008270">
    <property type="term" value="F:zinc ion binding"/>
    <property type="evidence" value="ECO:0007669"/>
    <property type="project" value="UniProtKB-KW"/>
</dbReference>
<feature type="compositionally biased region" description="Polar residues" evidence="10">
    <location>
        <begin position="109"/>
        <end position="118"/>
    </location>
</feature>
<keyword evidence="7 8" id="KW-0539">Nucleus</keyword>
<dbReference type="GO" id="GO:0003677">
    <property type="term" value="F:DNA binding"/>
    <property type="evidence" value="ECO:0007669"/>
    <property type="project" value="UniProtKB-UniRule"/>
</dbReference>
<feature type="compositionally biased region" description="Basic and acidic residues" evidence="10">
    <location>
        <begin position="123"/>
        <end position="135"/>
    </location>
</feature>
<keyword evidence="1 9" id="KW-0479">Metal-binding</keyword>
<protein>
    <recommendedName>
        <fullName evidence="9">Dof zinc finger protein</fullName>
    </recommendedName>
</protein>
<dbReference type="PROSITE" id="PS50884">
    <property type="entry name" value="ZF_DOF_2"/>
    <property type="match status" value="1"/>
</dbReference>
<feature type="region of interest" description="Disordered" evidence="10">
    <location>
        <begin position="68"/>
        <end position="141"/>
    </location>
</feature>
<dbReference type="Proteomes" id="UP000594263">
    <property type="component" value="Unplaced"/>
</dbReference>
<feature type="domain" description="Dof-type" evidence="11">
    <location>
        <begin position="27"/>
        <end position="81"/>
    </location>
</feature>
<comment type="function">
    <text evidence="9">Transcription factor that binds specifically to a 5'-AA[AG]G-3' consensus core sequence.</text>
</comment>
<dbReference type="Gramene" id="Kaladp0011s1243.1.v1.1">
    <property type="protein sequence ID" value="Kaladp0011s1243.1.v1.1.CDS.1"/>
    <property type="gene ID" value="Kaladp0011s1243.v1.1"/>
</dbReference>
<feature type="compositionally biased region" description="Low complexity" evidence="10">
    <location>
        <begin position="86"/>
        <end position="108"/>
    </location>
</feature>
<dbReference type="PANTHER" id="PTHR31992">
    <property type="entry name" value="DOF ZINC FINGER PROTEIN DOF1.4-RELATED"/>
    <property type="match status" value="1"/>
</dbReference>
<dbReference type="Pfam" id="PF02701">
    <property type="entry name" value="Zn_ribbon_Dof"/>
    <property type="match status" value="1"/>
</dbReference>
<evidence type="ECO:0000256" key="9">
    <source>
        <dbReference type="RuleBase" id="RU369094"/>
    </source>
</evidence>
<dbReference type="PROSITE" id="PS01361">
    <property type="entry name" value="ZF_DOF_1"/>
    <property type="match status" value="1"/>
</dbReference>
<dbReference type="GO" id="GO:0003700">
    <property type="term" value="F:DNA-binding transcription factor activity"/>
    <property type="evidence" value="ECO:0007669"/>
    <property type="project" value="UniProtKB-UniRule"/>
</dbReference>
<evidence type="ECO:0000256" key="8">
    <source>
        <dbReference type="PROSITE-ProRule" id="PRU00071"/>
    </source>
</evidence>
<dbReference type="AlphaFoldDB" id="A0A7N0SXL5"/>
<dbReference type="InterPro" id="IPR003851">
    <property type="entry name" value="Znf_Dof"/>
</dbReference>
<keyword evidence="4 9" id="KW-0805">Transcription regulation</keyword>
<proteinExistence type="predicted"/>
<dbReference type="GO" id="GO:0005634">
    <property type="term" value="C:nucleus"/>
    <property type="evidence" value="ECO:0007669"/>
    <property type="project" value="UniProtKB-SubCell"/>
</dbReference>
<accession>A0A7N0SXL5</accession>
<feature type="compositionally biased region" description="Basic residues" evidence="10">
    <location>
        <begin position="76"/>
        <end position="85"/>
    </location>
</feature>
<dbReference type="EnsemblPlants" id="Kaladp0011s1243.1.v1.1">
    <property type="protein sequence ID" value="Kaladp0011s1243.1.v1.1.CDS.1"/>
    <property type="gene ID" value="Kaladp0011s1243.v1.1"/>
</dbReference>
<evidence type="ECO:0000256" key="10">
    <source>
        <dbReference type="SAM" id="MobiDB-lite"/>
    </source>
</evidence>
<evidence type="ECO:0000256" key="4">
    <source>
        <dbReference type="ARBA" id="ARBA00023015"/>
    </source>
</evidence>
<reference evidence="12" key="1">
    <citation type="submission" date="2021-01" db="UniProtKB">
        <authorList>
            <consortium name="EnsemblPlants"/>
        </authorList>
    </citation>
    <scope>IDENTIFICATION</scope>
</reference>
<evidence type="ECO:0000313" key="12">
    <source>
        <dbReference type="EnsemblPlants" id="Kaladp0011s1243.1.v1.1.CDS.1"/>
    </source>
</evidence>
<sequence>MPTADSLPNRAARFGPPASGASNQTPLPCPRCESLNTKFCYYNNYNLSQPRHYCKACRRYWTQGGSLRNIPVGGATRKHSKRYRHPAAATTSHHSPASNSTSAASSPTRVSRGQTQLAITDDPNAKRHGEHRQQVAEEEDERVWSGVNLDLNEADCSFSSLLNENGHRSTGYEFGYGFGLGLMPGNDDFGFGEVGDGSVNAASGLVNPCAGTETWQIGSGRVDVGDCFGWADLPISTSSNDLVD</sequence>
<evidence type="ECO:0000256" key="6">
    <source>
        <dbReference type="ARBA" id="ARBA00023163"/>
    </source>
</evidence>
<comment type="subcellular location">
    <subcellularLocation>
        <location evidence="8 9">Nucleus</location>
    </subcellularLocation>
</comment>
<keyword evidence="6 9" id="KW-0804">Transcription</keyword>
<organism evidence="12 13">
    <name type="scientific">Kalanchoe fedtschenkoi</name>
    <name type="common">Lavender scallops</name>
    <name type="synonym">South American air plant</name>
    <dbReference type="NCBI Taxonomy" id="63787"/>
    <lineage>
        <taxon>Eukaryota</taxon>
        <taxon>Viridiplantae</taxon>
        <taxon>Streptophyta</taxon>
        <taxon>Embryophyta</taxon>
        <taxon>Tracheophyta</taxon>
        <taxon>Spermatophyta</taxon>
        <taxon>Magnoliopsida</taxon>
        <taxon>eudicotyledons</taxon>
        <taxon>Gunneridae</taxon>
        <taxon>Pentapetalae</taxon>
        <taxon>Saxifragales</taxon>
        <taxon>Crassulaceae</taxon>
        <taxon>Kalanchoe</taxon>
    </lineage>
</organism>
<dbReference type="PANTHER" id="PTHR31992:SF62">
    <property type="entry name" value="DOF ZINC FINGER PROTEIN DOF3.1"/>
    <property type="match status" value="1"/>
</dbReference>
<feature type="region of interest" description="Disordered" evidence="10">
    <location>
        <begin position="1"/>
        <end position="27"/>
    </location>
</feature>
<evidence type="ECO:0000256" key="1">
    <source>
        <dbReference type="ARBA" id="ARBA00022723"/>
    </source>
</evidence>
<keyword evidence="13" id="KW-1185">Reference proteome</keyword>